<keyword evidence="1" id="KW-0560">Oxidoreductase</keyword>
<gene>
    <name evidence="3" type="ORF">M1L60_10505</name>
</gene>
<proteinExistence type="predicted"/>
<comment type="caution">
    <text evidence="3">The sequence shown here is derived from an EMBL/GenBank/DDBJ whole genome shotgun (WGS) entry which is preliminary data.</text>
</comment>
<dbReference type="PANTHER" id="PTHR14239:SF10">
    <property type="entry name" value="REDUCTASE"/>
    <property type="match status" value="1"/>
</dbReference>
<dbReference type="InterPro" id="IPR028939">
    <property type="entry name" value="P5C_Rdtase_cat_N"/>
</dbReference>
<keyword evidence="4" id="KW-1185">Reference proteome</keyword>
<evidence type="ECO:0000313" key="4">
    <source>
        <dbReference type="Proteomes" id="UP001523369"/>
    </source>
</evidence>
<name>A0ABT1DJK9_9ACTN</name>
<dbReference type="SUPFAM" id="SSF51735">
    <property type="entry name" value="NAD(P)-binding Rossmann-fold domains"/>
    <property type="match status" value="1"/>
</dbReference>
<dbReference type="EMBL" id="JAMYJR010000010">
    <property type="protein sequence ID" value="MCO8271024.1"/>
    <property type="molecule type" value="Genomic_DNA"/>
</dbReference>
<organism evidence="3 4">
    <name type="scientific">Paractinoplanes aksuensis</name>
    <dbReference type="NCBI Taxonomy" id="2939490"/>
    <lineage>
        <taxon>Bacteria</taxon>
        <taxon>Bacillati</taxon>
        <taxon>Actinomycetota</taxon>
        <taxon>Actinomycetes</taxon>
        <taxon>Micromonosporales</taxon>
        <taxon>Micromonosporaceae</taxon>
        <taxon>Paractinoplanes</taxon>
    </lineage>
</organism>
<dbReference type="Proteomes" id="UP001523369">
    <property type="component" value="Unassembled WGS sequence"/>
</dbReference>
<evidence type="ECO:0000259" key="2">
    <source>
        <dbReference type="Pfam" id="PF03807"/>
    </source>
</evidence>
<dbReference type="InterPro" id="IPR036291">
    <property type="entry name" value="NAD(P)-bd_dom_sf"/>
</dbReference>
<sequence>MHIGVIGAGQLGATLAEWCAEGGHDVAVTSRHPERLGDVVSHLGGHGTALPVAEAVDFADVVLFAPNWESAPEAISLAGPALNGKIIIDATNPTGPLPGGAASGFESLMQLAPEAHWAKALNTLPANVLQHRRGHDPLLAEFVCTDLRDARQAAATIIRDMGFAPYYAGGADTARLLEPGGPLQQTEVDVFHAKDALAEALTLR</sequence>
<dbReference type="Gene3D" id="3.40.50.720">
    <property type="entry name" value="NAD(P)-binding Rossmann-like Domain"/>
    <property type="match status" value="1"/>
</dbReference>
<dbReference type="RefSeq" id="WP_253237158.1">
    <property type="nucleotide sequence ID" value="NZ_JAMYJR010000010.1"/>
</dbReference>
<dbReference type="Pfam" id="PF03807">
    <property type="entry name" value="F420_oxidored"/>
    <property type="match status" value="1"/>
</dbReference>
<protein>
    <submittedName>
        <fullName evidence="3">NAD(P)-binding domain-containing protein</fullName>
    </submittedName>
</protein>
<evidence type="ECO:0000256" key="1">
    <source>
        <dbReference type="ARBA" id="ARBA00023002"/>
    </source>
</evidence>
<feature type="domain" description="Pyrroline-5-carboxylate reductase catalytic N-terminal" evidence="2">
    <location>
        <begin position="3"/>
        <end position="93"/>
    </location>
</feature>
<dbReference type="PANTHER" id="PTHR14239">
    <property type="entry name" value="DUDULIN-RELATED"/>
    <property type="match status" value="1"/>
</dbReference>
<accession>A0ABT1DJK9</accession>
<reference evidence="3 4" key="1">
    <citation type="submission" date="2022-06" db="EMBL/GenBank/DDBJ databases">
        <title>New Species of the Genus Actinoplanes, ActinopZanes ferrugineus.</title>
        <authorList>
            <person name="Ding P."/>
        </authorList>
    </citation>
    <scope>NUCLEOTIDE SEQUENCE [LARGE SCALE GENOMIC DNA]</scope>
    <source>
        <strain evidence="3 4">TRM88003</strain>
    </source>
</reference>
<evidence type="ECO:0000313" key="3">
    <source>
        <dbReference type="EMBL" id="MCO8271024.1"/>
    </source>
</evidence>
<dbReference type="InterPro" id="IPR051267">
    <property type="entry name" value="STEAP_metalloreductase"/>
</dbReference>